<sequence>MSVSGTGQASGSSTSSPLYTSTIPLAKPPDPLNLEDRSRRARTSNWDQEGVQMFDTFTLDEASHESADNLDHVLAKNESPCLPQHNETYARYLFNKSLIRDRLILGIKNDRVRKKLLEQKDLTLDKALDILRTAELAEIRASEISTEEANVNRVKPRKTKSPNSRTENNKSPMQTMVKQQIPPFKPKAKGALCKISATPVRSSECKFCGTAHEMKKSACPAVGKKRIT</sequence>
<keyword evidence="3" id="KW-1185">Reference proteome</keyword>
<evidence type="ECO:0000313" key="2">
    <source>
        <dbReference type="EMBL" id="KAK2557476.1"/>
    </source>
</evidence>
<feature type="region of interest" description="Disordered" evidence="1">
    <location>
        <begin position="1"/>
        <end position="45"/>
    </location>
</feature>
<comment type="caution">
    <text evidence="2">The sequence shown here is derived from an EMBL/GenBank/DDBJ whole genome shotgun (WGS) entry which is preliminary data.</text>
</comment>
<gene>
    <name evidence="2" type="ORF">P5673_020214</name>
</gene>
<reference evidence="2" key="2">
    <citation type="journal article" date="2023" name="Science">
        <title>Genomic signatures of disease resistance in endangered staghorn corals.</title>
        <authorList>
            <person name="Vollmer S.V."/>
            <person name="Selwyn J.D."/>
            <person name="Despard B.A."/>
            <person name="Roesel C.L."/>
        </authorList>
    </citation>
    <scope>NUCLEOTIDE SEQUENCE</scope>
    <source>
        <strain evidence="2">K2</strain>
    </source>
</reference>
<evidence type="ECO:0000256" key="1">
    <source>
        <dbReference type="SAM" id="MobiDB-lite"/>
    </source>
</evidence>
<name>A0AAD9V186_ACRCE</name>
<proteinExistence type="predicted"/>
<dbReference type="EMBL" id="JARQWQ010000049">
    <property type="protein sequence ID" value="KAK2557476.1"/>
    <property type="molecule type" value="Genomic_DNA"/>
</dbReference>
<reference evidence="2" key="1">
    <citation type="journal article" date="2023" name="G3 (Bethesda)">
        <title>Whole genome assembly and annotation of the endangered Caribbean coral Acropora cervicornis.</title>
        <authorList>
            <person name="Selwyn J.D."/>
            <person name="Vollmer S.V."/>
        </authorList>
    </citation>
    <scope>NUCLEOTIDE SEQUENCE</scope>
    <source>
        <strain evidence="2">K2</strain>
    </source>
</reference>
<organism evidence="2 3">
    <name type="scientific">Acropora cervicornis</name>
    <name type="common">Staghorn coral</name>
    <dbReference type="NCBI Taxonomy" id="6130"/>
    <lineage>
        <taxon>Eukaryota</taxon>
        <taxon>Metazoa</taxon>
        <taxon>Cnidaria</taxon>
        <taxon>Anthozoa</taxon>
        <taxon>Hexacorallia</taxon>
        <taxon>Scleractinia</taxon>
        <taxon>Astrocoeniina</taxon>
        <taxon>Acroporidae</taxon>
        <taxon>Acropora</taxon>
    </lineage>
</organism>
<feature type="compositionally biased region" description="Polar residues" evidence="1">
    <location>
        <begin position="161"/>
        <end position="172"/>
    </location>
</feature>
<feature type="compositionally biased region" description="Low complexity" evidence="1">
    <location>
        <begin position="1"/>
        <end position="22"/>
    </location>
</feature>
<dbReference type="AlphaFoldDB" id="A0AAD9V186"/>
<protein>
    <submittedName>
        <fullName evidence="2">Uncharacterized protein</fullName>
    </submittedName>
</protein>
<dbReference type="Proteomes" id="UP001249851">
    <property type="component" value="Unassembled WGS sequence"/>
</dbReference>
<feature type="region of interest" description="Disordered" evidence="1">
    <location>
        <begin position="146"/>
        <end position="172"/>
    </location>
</feature>
<accession>A0AAD9V186</accession>
<evidence type="ECO:0000313" key="3">
    <source>
        <dbReference type="Proteomes" id="UP001249851"/>
    </source>
</evidence>